<evidence type="ECO:0000313" key="3">
    <source>
        <dbReference type="EMBL" id="GGL73681.1"/>
    </source>
</evidence>
<feature type="domain" description="C2H2-type" evidence="2">
    <location>
        <begin position="21"/>
        <end position="41"/>
    </location>
</feature>
<comment type="caution">
    <text evidence="3">The sequence shown here is derived from an EMBL/GenBank/DDBJ whole genome shotgun (WGS) entry which is preliminary data.</text>
</comment>
<dbReference type="InterPro" id="IPR013087">
    <property type="entry name" value="Znf_C2H2_type"/>
</dbReference>
<reference evidence="3" key="1">
    <citation type="journal article" date="2014" name="Int. J. Syst. Evol. Microbiol.">
        <title>Complete genome sequence of Corynebacterium casei LMG S-19264T (=DSM 44701T), isolated from a smear-ripened cheese.</title>
        <authorList>
            <consortium name="US DOE Joint Genome Institute (JGI-PGF)"/>
            <person name="Walter F."/>
            <person name="Albersmeier A."/>
            <person name="Kalinowski J."/>
            <person name="Ruckert C."/>
        </authorList>
    </citation>
    <scope>NUCLEOTIDE SEQUENCE</scope>
    <source>
        <strain evidence="3">JCM 19596</strain>
    </source>
</reference>
<keyword evidence="4" id="KW-1185">Reference proteome</keyword>
<sequence>MSVRRVRAEGCGTVYNVLESCPACGHDFAGWERRCEHIAEHDPEDFGLSPHGEIPEDHAKPLFGGVGDGA</sequence>
<dbReference type="EMBL" id="BMPG01000011">
    <property type="protein sequence ID" value="GGL73681.1"/>
    <property type="molecule type" value="Genomic_DNA"/>
</dbReference>
<proteinExistence type="predicted"/>
<feature type="region of interest" description="Disordered" evidence="1">
    <location>
        <begin position="46"/>
        <end position="70"/>
    </location>
</feature>
<evidence type="ECO:0000313" key="4">
    <source>
        <dbReference type="Proteomes" id="UP000607197"/>
    </source>
</evidence>
<dbReference type="PROSITE" id="PS00028">
    <property type="entry name" value="ZINC_FINGER_C2H2_1"/>
    <property type="match status" value="1"/>
</dbReference>
<dbReference type="Proteomes" id="UP000607197">
    <property type="component" value="Unassembled WGS sequence"/>
</dbReference>
<protein>
    <recommendedName>
        <fullName evidence="2">C2H2-type domain-containing protein</fullName>
    </recommendedName>
</protein>
<reference evidence="3" key="2">
    <citation type="submission" date="2020-09" db="EMBL/GenBank/DDBJ databases">
        <authorList>
            <person name="Sun Q."/>
            <person name="Ohkuma M."/>
        </authorList>
    </citation>
    <scope>NUCLEOTIDE SEQUENCE</scope>
    <source>
        <strain evidence="3">JCM 19596</strain>
    </source>
</reference>
<evidence type="ECO:0000259" key="2">
    <source>
        <dbReference type="PROSITE" id="PS00028"/>
    </source>
</evidence>
<organism evidence="3 4">
    <name type="scientific">Halocalculus aciditolerans</name>
    <dbReference type="NCBI Taxonomy" id="1383812"/>
    <lineage>
        <taxon>Archaea</taxon>
        <taxon>Methanobacteriati</taxon>
        <taxon>Methanobacteriota</taxon>
        <taxon>Stenosarchaea group</taxon>
        <taxon>Halobacteria</taxon>
        <taxon>Halobacteriales</taxon>
        <taxon>Halobacteriaceae</taxon>
        <taxon>Halocalculus</taxon>
    </lineage>
</organism>
<gene>
    <name evidence="3" type="ORF">GCM10009039_34720</name>
</gene>
<dbReference type="AlphaFoldDB" id="A0A830FBP4"/>
<evidence type="ECO:0000256" key="1">
    <source>
        <dbReference type="SAM" id="MobiDB-lite"/>
    </source>
</evidence>
<accession>A0A830FBP4</accession>
<name>A0A830FBP4_9EURY</name>